<organism evidence="2 3">
    <name type="scientific">Lyophyllum shimeji</name>
    <name type="common">Hon-shimeji</name>
    <name type="synonym">Tricholoma shimeji</name>
    <dbReference type="NCBI Taxonomy" id="47721"/>
    <lineage>
        <taxon>Eukaryota</taxon>
        <taxon>Fungi</taxon>
        <taxon>Dikarya</taxon>
        <taxon>Basidiomycota</taxon>
        <taxon>Agaricomycotina</taxon>
        <taxon>Agaricomycetes</taxon>
        <taxon>Agaricomycetidae</taxon>
        <taxon>Agaricales</taxon>
        <taxon>Tricholomatineae</taxon>
        <taxon>Lyophyllaceae</taxon>
        <taxon>Lyophyllum</taxon>
    </lineage>
</organism>
<feature type="compositionally biased region" description="Polar residues" evidence="1">
    <location>
        <begin position="59"/>
        <end position="69"/>
    </location>
</feature>
<keyword evidence="3" id="KW-1185">Reference proteome</keyword>
<feature type="compositionally biased region" description="Low complexity" evidence="1">
    <location>
        <begin position="46"/>
        <end position="58"/>
    </location>
</feature>
<comment type="caution">
    <text evidence="2">The sequence shown here is derived from an EMBL/GenBank/DDBJ whole genome shotgun (WGS) entry which is preliminary data.</text>
</comment>
<proteinExistence type="predicted"/>
<reference evidence="2" key="1">
    <citation type="submission" date="2022-07" db="EMBL/GenBank/DDBJ databases">
        <title>The genome of Lyophyllum shimeji provides insight into the initial evolution of ectomycorrhizal fungal genome.</title>
        <authorList>
            <person name="Kobayashi Y."/>
            <person name="Shibata T."/>
            <person name="Hirakawa H."/>
            <person name="Shigenobu S."/>
            <person name="Nishiyama T."/>
            <person name="Yamada A."/>
            <person name="Hasebe M."/>
            <person name="Kawaguchi M."/>
        </authorList>
    </citation>
    <scope>NUCLEOTIDE SEQUENCE</scope>
    <source>
        <strain evidence="2">AT787</strain>
    </source>
</reference>
<accession>A0A9P3PCE1</accession>
<evidence type="ECO:0000313" key="2">
    <source>
        <dbReference type="EMBL" id="GLB33315.1"/>
    </source>
</evidence>
<protein>
    <submittedName>
        <fullName evidence="2">Uncharacterized protein</fullName>
    </submittedName>
</protein>
<gene>
    <name evidence="2" type="ORF">LshimejAT787_0101990</name>
</gene>
<dbReference type="AlphaFoldDB" id="A0A9P3PCE1"/>
<evidence type="ECO:0000313" key="3">
    <source>
        <dbReference type="Proteomes" id="UP001063166"/>
    </source>
</evidence>
<dbReference type="EMBL" id="BRPK01000001">
    <property type="protein sequence ID" value="GLB33315.1"/>
    <property type="molecule type" value="Genomic_DNA"/>
</dbReference>
<sequence>MRSQRHLTNVTIGQINQAEVIAILRITPVKASYGVVTYRQERKESSSSSSIRKFSSQETGTSELPTGDV</sequence>
<evidence type="ECO:0000256" key="1">
    <source>
        <dbReference type="SAM" id="MobiDB-lite"/>
    </source>
</evidence>
<feature type="region of interest" description="Disordered" evidence="1">
    <location>
        <begin position="38"/>
        <end position="69"/>
    </location>
</feature>
<dbReference type="Proteomes" id="UP001063166">
    <property type="component" value="Unassembled WGS sequence"/>
</dbReference>
<name>A0A9P3PCE1_LYOSH</name>